<dbReference type="GO" id="GO:0006888">
    <property type="term" value="P:endoplasmic reticulum to Golgi vesicle-mediated transport"/>
    <property type="evidence" value="ECO:0007669"/>
    <property type="project" value="TreeGrafter"/>
</dbReference>
<dbReference type="AlphaFoldDB" id="A0A6A7BEE4"/>
<dbReference type="SUPFAM" id="SSF48371">
    <property type="entry name" value="ARM repeat"/>
    <property type="match status" value="1"/>
</dbReference>
<sequence>MMRVLEANAPPKQTATDTISTLSSRLATATLLEDRRAAILGLRSFAKEYPASVASGALRGLIEAISKDGDDLDTLKVVLETLLMLFHPDEDSPEASEEIALWLADQFSQRQDNITLLADLLAKPDFYSRLYSLQLIRAVALARPERTQECILAAPAGIENLVATLDDPRDAIRTEGLVVLTDLARSSLELQKLFVFEDAFTKVFNILHADGGLTQGGVVVQDCLSLLATLVRFNVSNQTNIREMGHVARFAALLPGGQKPKKARAGTGEEDEWVSPQSDKNIWGLLAIMRMFLVKGAAGTMQNQNVFQQNGLLRQLLNIAFDPATAMPIKIEALNTCADLIRGNPRLQEGFAQEQVRPIVEPATNGVATPNGVASVYVIEALLNLVLGASPPDMFDLRTAGCECIKAYFFNHMQIRGHFLNRAIGGHEEGDETANALTILMAGSQASPASDPYRIWFAGILVYHLISNDYQAKDNLMGVKEGDAESGEEVVTCIQTLTANLIASLQLGEDERIPVAYLMVLLGWLFEDAAAVDDFLGEASSLQSLVQAVLTPGSDRIVIRGLCAALLGVVYEFSTRDSPIPRRELQPVLTSKLGREKYLNAITELRHHPLVRDFEVLPRGGGSGGSLPDVFFDESFIDFLKDNFSRLSRAIDRSPNIEQHQSHDGVDRDVVDALRGEMNEKEQSIEELKAQVMTLEQKLDQEQAEHRKSQQSAEEQRNTLKRINDKLHDDLEKQAVSKDREHRQTVLELENKYNVQIVALNNKVQQSSKEANLATAKVRQEYEEKLRVSNKAYLDLERRLEASDKARQEAITKASTLEQSQQTAHSELAALTGKERELQTRLKTSEAQLKTLQDEKTALQSSLDKLRSESKSSLDKLKSEHQSAIDRLKSGHQTTIDKHKSESQSAIEKLRSEAQDLKTKLQDQTWKVKDAEEKLRKAESSAKSGKNKALKDLEAKLKKAEEGEKEKQTELDDLFVLLGDLEEKRSRDKKRLKALGEEVSDAEDDDDEEDNGDEDEDEEEGKDEE</sequence>
<dbReference type="PANTHER" id="PTHR10013:SF0">
    <property type="entry name" value="GENERAL VESICULAR TRANSPORT FACTOR P115"/>
    <property type="match status" value="1"/>
</dbReference>
<dbReference type="InterPro" id="IPR024095">
    <property type="entry name" value="Vesicle_P115"/>
</dbReference>
<organism evidence="8 9">
    <name type="scientific">Plenodomus tracheiphilus IPT5</name>
    <dbReference type="NCBI Taxonomy" id="1408161"/>
    <lineage>
        <taxon>Eukaryota</taxon>
        <taxon>Fungi</taxon>
        <taxon>Dikarya</taxon>
        <taxon>Ascomycota</taxon>
        <taxon>Pezizomycotina</taxon>
        <taxon>Dothideomycetes</taxon>
        <taxon>Pleosporomycetidae</taxon>
        <taxon>Pleosporales</taxon>
        <taxon>Pleosporineae</taxon>
        <taxon>Leptosphaeriaceae</taxon>
        <taxon>Plenodomus</taxon>
    </lineage>
</organism>
<dbReference type="PANTHER" id="PTHR10013">
    <property type="entry name" value="GENERAL VESICULAR TRANSPORT FACTOR P115"/>
    <property type="match status" value="1"/>
</dbReference>
<evidence type="ECO:0000256" key="3">
    <source>
        <dbReference type="ARBA" id="ARBA00023054"/>
    </source>
</evidence>
<dbReference type="Pfam" id="PF04869">
    <property type="entry name" value="Uso1_p115_head"/>
    <property type="match status" value="1"/>
</dbReference>
<dbReference type="OrthoDB" id="198977at2759"/>
<evidence type="ECO:0000259" key="7">
    <source>
        <dbReference type="Pfam" id="PF04871"/>
    </source>
</evidence>
<evidence type="ECO:0000256" key="5">
    <source>
        <dbReference type="SAM" id="MobiDB-lite"/>
    </source>
</evidence>
<feature type="domain" description="Vesicle tethering protein Uso1/P115-like head" evidence="6">
    <location>
        <begin position="344"/>
        <end position="651"/>
    </location>
</feature>
<dbReference type="GO" id="GO:0005783">
    <property type="term" value="C:endoplasmic reticulum"/>
    <property type="evidence" value="ECO:0007669"/>
    <property type="project" value="TreeGrafter"/>
</dbReference>
<evidence type="ECO:0000313" key="9">
    <source>
        <dbReference type="Proteomes" id="UP000799423"/>
    </source>
</evidence>
<dbReference type="InterPro" id="IPR006955">
    <property type="entry name" value="Uso1_p115_C"/>
</dbReference>
<dbReference type="InterPro" id="IPR006953">
    <property type="entry name" value="Vesicle_Uso1_P115_head"/>
</dbReference>
<comment type="subcellular location">
    <subcellularLocation>
        <location evidence="1">Golgi apparatus</location>
    </subcellularLocation>
</comment>
<dbReference type="GO" id="GO:0000139">
    <property type="term" value="C:Golgi membrane"/>
    <property type="evidence" value="ECO:0007669"/>
    <property type="project" value="InterPro"/>
</dbReference>
<feature type="compositionally biased region" description="Acidic residues" evidence="5">
    <location>
        <begin position="998"/>
        <end position="1025"/>
    </location>
</feature>
<dbReference type="GO" id="GO:0006886">
    <property type="term" value="P:intracellular protein transport"/>
    <property type="evidence" value="ECO:0007669"/>
    <property type="project" value="InterPro"/>
</dbReference>
<dbReference type="Pfam" id="PF04871">
    <property type="entry name" value="Uso1_p115_C"/>
    <property type="match status" value="1"/>
</dbReference>
<evidence type="ECO:0000256" key="4">
    <source>
        <dbReference type="SAM" id="Coils"/>
    </source>
</evidence>
<dbReference type="InterPro" id="IPR016024">
    <property type="entry name" value="ARM-type_fold"/>
</dbReference>
<keyword evidence="3 4" id="KW-0175">Coiled coil</keyword>
<evidence type="ECO:0000313" key="8">
    <source>
        <dbReference type="EMBL" id="KAF2853077.1"/>
    </source>
</evidence>
<proteinExistence type="predicted"/>
<feature type="region of interest" description="Disordered" evidence="5">
    <location>
        <begin position="986"/>
        <end position="1025"/>
    </location>
</feature>
<keyword evidence="9" id="KW-1185">Reference proteome</keyword>
<dbReference type="Gene3D" id="1.25.10.10">
    <property type="entry name" value="Leucine-rich Repeat Variant"/>
    <property type="match status" value="1"/>
</dbReference>
<feature type="domain" description="Uso1/p115-like vesicle tethering protein C-terminal" evidence="7">
    <location>
        <begin position="899"/>
        <end position="1015"/>
    </location>
</feature>
<name>A0A6A7BEE4_9PLEO</name>
<evidence type="ECO:0000259" key="6">
    <source>
        <dbReference type="Pfam" id="PF04869"/>
    </source>
</evidence>
<protein>
    <submittedName>
        <fullName evidence="8">Intracellular protein transport protein-like protein</fullName>
    </submittedName>
</protein>
<evidence type="ECO:0000256" key="2">
    <source>
        <dbReference type="ARBA" id="ARBA00023034"/>
    </source>
</evidence>
<dbReference type="GO" id="GO:0048280">
    <property type="term" value="P:vesicle fusion with Golgi apparatus"/>
    <property type="evidence" value="ECO:0007669"/>
    <property type="project" value="InterPro"/>
</dbReference>
<evidence type="ECO:0000256" key="1">
    <source>
        <dbReference type="ARBA" id="ARBA00004555"/>
    </source>
</evidence>
<dbReference type="FunFam" id="1.25.10.10:FF:000296">
    <property type="entry name" value="Related to transport protein USO1"/>
    <property type="match status" value="1"/>
</dbReference>
<gene>
    <name evidence="8" type="ORF">T440DRAFT_444788</name>
</gene>
<dbReference type="GO" id="GO:0012507">
    <property type="term" value="C:ER to Golgi transport vesicle membrane"/>
    <property type="evidence" value="ECO:0007669"/>
    <property type="project" value="TreeGrafter"/>
</dbReference>
<dbReference type="GO" id="GO:0048211">
    <property type="term" value="P:Golgi vesicle docking"/>
    <property type="evidence" value="ECO:0007669"/>
    <property type="project" value="TreeGrafter"/>
</dbReference>
<feature type="coiled-coil region" evidence="4">
    <location>
        <begin position="671"/>
        <end position="733"/>
    </location>
</feature>
<feature type="compositionally biased region" description="Basic and acidic residues" evidence="5">
    <location>
        <begin position="864"/>
        <end position="940"/>
    </location>
</feature>
<accession>A0A6A7BEE4</accession>
<keyword evidence="2" id="KW-0333">Golgi apparatus</keyword>
<dbReference type="Proteomes" id="UP000799423">
    <property type="component" value="Unassembled WGS sequence"/>
</dbReference>
<reference evidence="8" key="1">
    <citation type="submission" date="2020-01" db="EMBL/GenBank/DDBJ databases">
        <authorList>
            <consortium name="DOE Joint Genome Institute"/>
            <person name="Haridas S."/>
            <person name="Albert R."/>
            <person name="Binder M."/>
            <person name="Bloem J."/>
            <person name="Labutti K."/>
            <person name="Salamov A."/>
            <person name="Andreopoulos B."/>
            <person name="Baker S.E."/>
            <person name="Barry K."/>
            <person name="Bills G."/>
            <person name="Bluhm B.H."/>
            <person name="Cannon C."/>
            <person name="Castanera R."/>
            <person name="Culley D.E."/>
            <person name="Daum C."/>
            <person name="Ezra D."/>
            <person name="Gonzalez J.B."/>
            <person name="Henrissat B."/>
            <person name="Kuo A."/>
            <person name="Liang C."/>
            <person name="Lipzen A."/>
            <person name="Lutzoni F."/>
            <person name="Magnuson J."/>
            <person name="Mondo S."/>
            <person name="Nolan M."/>
            <person name="Ohm R."/>
            <person name="Pangilinan J."/>
            <person name="Park H.-J."/>
            <person name="Ramirez L."/>
            <person name="Alfaro M."/>
            <person name="Sun H."/>
            <person name="Tritt A."/>
            <person name="Yoshinaga Y."/>
            <person name="Zwiers L.-H."/>
            <person name="Turgeon B.G."/>
            <person name="Goodwin S.B."/>
            <person name="Spatafora J.W."/>
            <person name="Crous P.W."/>
            <person name="Grigoriev I.V."/>
        </authorList>
    </citation>
    <scope>NUCLEOTIDE SEQUENCE</scope>
    <source>
        <strain evidence="8">IPT5</strain>
    </source>
</reference>
<feature type="region of interest" description="Disordered" evidence="5">
    <location>
        <begin position="863"/>
        <end position="951"/>
    </location>
</feature>
<dbReference type="GO" id="GO:0005795">
    <property type="term" value="C:Golgi stack"/>
    <property type="evidence" value="ECO:0007669"/>
    <property type="project" value="TreeGrafter"/>
</dbReference>
<dbReference type="EMBL" id="MU006296">
    <property type="protein sequence ID" value="KAF2853077.1"/>
    <property type="molecule type" value="Genomic_DNA"/>
</dbReference>
<dbReference type="InterPro" id="IPR011989">
    <property type="entry name" value="ARM-like"/>
</dbReference>